<dbReference type="AlphaFoldDB" id="A0A542YUL2"/>
<dbReference type="OrthoDB" id="7626403at2"/>
<evidence type="ECO:0000313" key="1">
    <source>
        <dbReference type="EMBL" id="TQL51778.1"/>
    </source>
</evidence>
<dbReference type="RefSeq" id="WP_141785732.1">
    <property type="nucleotide sequence ID" value="NZ_BAAAIK010000001.1"/>
</dbReference>
<keyword evidence="2" id="KW-1185">Reference proteome</keyword>
<protein>
    <submittedName>
        <fullName evidence="1">Uncharacterized protein</fullName>
    </submittedName>
</protein>
<name>A0A542YUL2_9MICO</name>
<dbReference type="EMBL" id="VFOP01000001">
    <property type="protein sequence ID" value="TQL51778.1"/>
    <property type="molecule type" value="Genomic_DNA"/>
</dbReference>
<accession>A0A542YUL2</accession>
<gene>
    <name evidence="1" type="ORF">FB467_2940</name>
</gene>
<reference evidence="1 2" key="1">
    <citation type="submission" date="2019-06" db="EMBL/GenBank/DDBJ databases">
        <title>Sequencing the genomes of 1000 actinobacteria strains.</title>
        <authorList>
            <person name="Klenk H.-P."/>
        </authorList>
    </citation>
    <scope>NUCLEOTIDE SEQUENCE [LARGE SCALE GENOMIC DNA]</scope>
    <source>
        <strain evidence="1 2">DSM 12335</strain>
    </source>
</reference>
<proteinExistence type="predicted"/>
<comment type="caution">
    <text evidence="1">The sequence shown here is derived from an EMBL/GenBank/DDBJ whole genome shotgun (WGS) entry which is preliminary data.</text>
</comment>
<organism evidence="1 2">
    <name type="scientific">Ornithinicoccus hortensis</name>
    <dbReference type="NCBI Taxonomy" id="82346"/>
    <lineage>
        <taxon>Bacteria</taxon>
        <taxon>Bacillati</taxon>
        <taxon>Actinomycetota</taxon>
        <taxon>Actinomycetes</taxon>
        <taxon>Micrococcales</taxon>
        <taxon>Intrasporangiaceae</taxon>
        <taxon>Ornithinicoccus</taxon>
    </lineage>
</organism>
<evidence type="ECO:0000313" key="2">
    <source>
        <dbReference type="Proteomes" id="UP000319516"/>
    </source>
</evidence>
<sequence>MSPIRGQVGEDLPASGYPWAGPVRSGVIRPGGLVPGGLSAAATTGRTPVVAVGSNASPEVLRRKLADHLSPGIPIAPAVVDDLMVGHSAHVSARGYVAAAPGRVEGASAPVAVCWFDEEQLAALDATEPNYRRIVLPGGMPCRLPAPAATGGAAPDPADRVDGAQVYDSVHGVLGEDGRVLPLRDQAGVLAWLAERLPPGTVPQDHAALADARCREAVREQIALLGLRVRPAL</sequence>
<dbReference type="Proteomes" id="UP000319516">
    <property type="component" value="Unassembled WGS sequence"/>
</dbReference>